<keyword evidence="4 12" id="KW-0812">Transmembrane</keyword>
<reference evidence="14" key="2">
    <citation type="submission" date="2015-06" db="UniProtKB">
        <authorList>
            <consortium name="EnsemblMetazoa"/>
        </authorList>
    </citation>
    <scope>IDENTIFICATION</scope>
</reference>
<dbReference type="PANTHER" id="PTHR18966">
    <property type="entry name" value="IONOTROPIC GLUTAMATE RECEPTOR"/>
    <property type="match status" value="1"/>
</dbReference>
<dbReference type="SUPFAM" id="SSF53850">
    <property type="entry name" value="Periplasmic binding protein-like II"/>
    <property type="match status" value="1"/>
</dbReference>
<dbReference type="HOGENOM" id="CLU_007257_5_1_1"/>
<protein>
    <recommendedName>
        <fullName evidence="13">Ionotropic glutamate receptor C-terminal domain-containing protein</fullName>
    </recommendedName>
</protein>
<comment type="similarity">
    <text evidence="2">Belongs to the glutamate-gated ion channel (TC 1.A.10.1) family.</text>
</comment>
<evidence type="ECO:0000256" key="12">
    <source>
        <dbReference type="SAM" id="Phobius"/>
    </source>
</evidence>
<keyword evidence="10" id="KW-1071">Ligand-gated ion channel</keyword>
<evidence type="ECO:0000256" key="6">
    <source>
        <dbReference type="ARBA" id="ARBA00023065"/>
    </source>
</evidence>
<evidence type="ECO:0000256" key="1">
    <source>
        <dbReference type="ARBA" id="ARBA00004141"/>
    </source>
</evidence>
<evidence type="ECO:0000256" key="10">
    <source>
        <dbReference type="ARBA" id="ARBA00023286"/>
    </source>
</evidence>
<keyword evidence="3" id="KW-0813">Transport</keyword>
<accession>T1GQ22</accession>
<dbReference type="SMART" id="SM00079">
    <property type="entry name" value="PBPe"/>
    <property type="match status" value="1"/>
</dbReference>
<dbReference type="Gene3D" id="3.40.190.10">
    <property type="entry name" value="Periplasmic binding protein-like II"/>
    <property type="match status" value="2"/>
</dbReference>
<sequence length="157" mass="17488">MWAAMESAQPSVFTESNEEGVRRVKNSRERYAFLMESTVLEYIIERDCKLFQVGGWLDYKTYGIAMPFNSPYRKQVSHAVLKLGEGGTLAALKRKWWKEMHINESCSSQAAGADSDTPELGLDNVGGVFLVLGIGLVSSLVIGFCDFLWNVRAVAVE</sequence>
<dbReference type="FunFam" id="3.40.190.10:FF:000061">
    <property type="entry name" value="Glutamate receptor, ionotropic kainate"/>
    <property type="match status" value="1"/>
</dbReference>
<proteinExistence type="inferred from homology"/>
<evidence type="ECO:0000256" key="9">
    <source>
        <dbReference type="ARBA" id="ARBA00023180"/>
    </source>
</evidence>
<evidence type="ECO:0000256" key="3">
    <source>
        <dbReference type="ARBA" id="ARBA00022448"/>
    </source>
</evidence>
<keyword evidence="15" id="KW-1185">Reference proteome</keyword>
<evidence type="ECO:0000256" key="11">
    <source>
        <dbReference type="ARBA" id="ARBA00023303"/>
    </source>
</evidence>
<reference evidence="15" key="1">
    <citation type="submission" date="2013-02" db="EMBL/GenBank/DDBJ databases">
        <authorList>
            <person name="Hughes D."/>
        </authorList>
    </citation>
    <scope>NUCLEOTIDE SEQUENCE</scope>
    <source>
        <strain>Durham</strain>
        <strain evidence="15">NC isolate 2 -- Noor lab</strain>
    </source>
</reference>
<dbReference type="Proteomes" id="UP000015102">
    <property type="component" value="Unassembled WGS sequence"/>
</dbReference>
<keyword evidence="6" id="KW-0406">Ion transport</keyword>
<evidence type="ECO:0000313" key="15">
    <source>
        <dbReference type="Proteomes" id="UP000015102"/>
    </source>
</evidence>
<feature type="domain" description="Ionotropic glutamate receptor C-terminal" evidence="13">
    <location>
        <begin position="1"/>
        <end position="99"/>
    </location>
</feature>
<dbReference type="AlphaFoldDB" id="T1GQ22"/>
<dbReference type="STRING" id="36166.T1GQ22"/>
<keyword evidence="7 12" id="KW-0472">Membrane</keyword>
<evidence type="ECO:0000256" key="7">
    <source>
        <dbReference type="ARBA" id="ARBA00023136"/>
    </source>
</evidence>
<dbReference type="OMA" id="SCAVRCV"/>
<feature type="transmembrane region" description="Helical" evidence="12">
    <location>
        <begin position="128"/>
        <end position="149"/>
    </location>
</feature>
<dbReference type="InterPro" id="IPR015683">
    <property type="entry name" value="Ionotropic_Glu_rcpt"/>
</dbReference>
<evidence type="ECO:0000256" key="2">
    <source>
        <dbReference type="ARBA" id="ARBA00008685"/>
    </source>
</evidence>
<keyword evidence="5 12" id="KW-1133">Transmembrane helix</keyword>
<keyword evidence="9" id="KW-0325">Glycoprotein</keyword>
<evidence type="ECO:0000313" key="14">
    <source>
        <dbReference type="EnsemblMetazoa" id="MESCA005720-PA"/>
    </source>
</evidence>
<name>T1GQ22_MEGSC</name>
<evidence type="ECO:0000256" key="8">
    <source>
        <dbReference type="ARBA" id="ARBA00023170"/>
    </source>
</evidence>
<dbReference type="EMBL" id="CAQQ02093856">
    <property type="status" value="NOT_ANNOTATED_CDS"/>
    <property type="molecule type" value="Genomic_DNA"/>
</dbReference>
<dbReference type="InterPro" id="IPR001320">
    <property type="entry name" value="Iontro_rcpt_C"/>
</dbReference>
<keyword evidence="8" id="KW-0675">Receptor</keyword>
<evidence type="ECO:0000256" key="4">
    <source>
        <dbReference type="ARBA" id="ARBA00022692"/>
    </source>
</evidence>
<dbReference type="GO" id="GO:0016020">
    <property type="term" value="C:membrane"/>
    <property type="evidence" value="ECO:0007669"/>
    <property type="project" value="UniProtKB-SubCell"/>
</dbReference>
<keyword evidence="11" id="KW-0407">Ion channel</keyword>
<evidence type="ECO:0000259" key="13">
    <source>
        <dbReference type="SMART" id="SM00079"/>
    </source>
</evidence>
<dbReference type="EnsemblMetazoa" id="MESCA005720-RA">
    <property type="protein sequence ID" value="MESCA005720-PA"/>
    <property type="gene ID" value="MESCA005720"/>
</dbReference>
<evidence type="ECO:0000256" key="5">
    <source>
        <dbReference type="ARBA" id="ARBA00022989"/>
    </source>
</evidence>
<comment type="subcellular location">
    <subcellularLocation>
        <location evidence="1">Membrane</location>
        <topology evidence="1">Multi-pass membrane protein</topology>
    </subcellularLocation>
</comment>
<organism evidence="14 15">
    <name type="scientific">Megaselia scalaris</name>
    <name type="common">Humpbacked fly</name>
    <name type="synonym">Phora scalaris</name>
    <dbReference type="NCBI Taxonomy" id="36166"/>
    <lineage>
        <taxon>Eukaryota</taxon>
        <taxon>Metazoa</taxon>
        <taxon>Ecdysozoa</taxon>
        <taxon>Arthropoda</taxon>
        <taxon>Hexapoda</taxon>
        <taxon>Insecta</taxon>
        <taxon>Pterygota</taxon>
        <taxon>Neoptera</taxon>
        <taxon>Endopterygota</taxon>
        <taxon>Diptera</taxon>
        <taxon>Brachycera</taxon>
        <taxon>Muscomorpha</taxon>
        <taxon>Platypezoidea</taxon>
        <taxon>Phoridae</taxon>
        <taxon>Megaseliini</taxon>
        <taxon>Megaselia</taxon>
    </lineage>
</organism>
<dbReference type="GO" id="GO:0015276">
    <property type="term" value="F:ligand-gated monoatomic ion channel activity"/>
    <property type="evidence" value="ECO:0007669"/>
    <property type="project" value="InterPro"/>
</dbReference>